<dbReference type="GO" id="GO:0016020">
    <property type="term" value="C:membrane"/>
    <property type="evidence" value="ECO:0007669"/>
    <property type="project" value="UniProtKB-SubCell"/>
</dbReference>
<dbReference type="EMBL" id="CP022203">
    <property type="protein sequence ID" value="ATB51214.1"/>
    <property type="molecule type" value="Genomic_DNA"/>
</dbReference>
<feature type="transmembrane region" description="Helical" evidence="5">
    <location>
        <begin position="259"/>
        <end position="292"/>
    </location>
</feature>
<keyword evidence="8" id="KW-1185">Reference proteome</keyword>
<dbReference type="KEGG" id="mmas:MYMAC_006872"/>
<evidence type="ECO:0000256" key="2">
    <source>
        <dbReference type="ARBA" id="ARBA00022692"/>
    </source>
</evidence>
<proteinExistence type="predicted"/>
<dbReference type="Pfam" id="PF04893">
    <property type="entry name" value="Yip1"/>
    <property type="match status" value="1"/>
</dbReference>
<evidence type="ECO:0000256" key="4">
    <source>
        <dbReference type="ARBA" id="ARBA00023136"/>
    </source>
</evidence>
<gene>
    <name evidence="7" type="ORF">MYMAC_006872</name>
</gene>
<dbReference type="AlphaFoldDB" id="A0A286NVL9"/>
<dbReference type="OrthoDB" id="189783at2"/>
<feature type="transmembrane region" description="Helical" evidence="5">
    <location>
        <begin position="135"/>
        <end position="157"/>
    </location>
</feature>
<feature type="transmembrane region" description="Helical" evidence="5">
    <location>
        <begin position="169"/>
        <end position="196"/>
    </location>
</feature>
<dbReference type="RefSeq" id="WP_095961180.1">
    <property type="nucleotide sequence ID" value="NZ_CP022203.1"/>
</dbReference>
<feature type="transmembrane region" description="Helical" evidence="5">
    <location>
        <begin position="224"/>
        <end position="247"/>
    </location>
</feature>
<evidence type="ECO:0000313" key="7">
    <source>
        <dbReference type="EMBL" id="ATB51214.1"/>
    </source>
</evidence>
<evidence type="ECO:0000256" key="1">
    <source>
        <dbReference type="ARBA" id="ARBA00004141"/>
    </source>
</evidence>
<keyword evidence="3 5" id="KW-1133">Transmembrane helix</keyword>
<evidence type="ECO:0000256" key="5">
    <source>
        <dbReference type="SAM" id="Phobius"/>
    </source>
</evidence>
<keyword evidence="4 5" id="KW-0472">Membrane</keyword>
<dbReference type="PROSITE" id="PS51257">
    <property type="entry name" value="PROKAR_LIPOPROTEIN"/>
    <property type="match status" value="1"/>
</dbReference>
<keyword evidence="2 5" id="KW-0812">Transmembrane</keyword>
<evidence type="ECO:0000259" key="6">
    <source>
        <dbReference type="Pfam" id="PF04893"/>
    </source>
</evidence>
<evidence type="ECO:0000256" key="3">
    <source>
        <dbReference type="ARBA" id="ARBA00022989"/>
    </source>
</evidence>
<name>A0A286NVL9_9BACT</name>
<dbReference type="InterPro" id="IPR006977">
    <property type="entry name" value="Yip1_dom"/>
</dbReference>
<reference evidence="7 8" key="1">
    <citation type="submission" date="2017-06" db="EMBL/GenBank/DDBJ databases">
        <title>Sequencing and comparative analysis of myxobacterial genomes.</title>
        <authorList>
            <person name="Rupp O."/>
            <person name="Goesmann A."/>
            <person name="Sogaard-Andersen L."/>
        </authorList>
    </citation>
    <scope>NUCLEOTIDE SEQUENCE [LARGE SCALE GENOMIC DNA]</scope>
    <source>
        <strain evidence="7 8">DSM 14697</strain>
    </source>
</reference>
<comment type="subcellular location">
    <subcellularLocation>
        <location evidence="1">Membrane</location>
        <topology evidence="1">Multi-pass membrane protein</topology>
    </subcellularLocation>
</comment>
<accession>A0A286NVL9</accession>
<sequence>MRIPCPRCQAFVVPGAQSCAWCGTSLLQSATPGASDPVCAIHPELLSLQACARCGNFACAQCLRKGPRDEPLCATCHDRVPADALPWDRREELGTLRAYFQTCQAVALRPTATFERARPEGSVGSSLGFAALSNLAAYFTTALFYLAVVFAIPAAMTEIDNVSQSGFRLVAAGVFGVVMVAAPVMGMLVALINAALDHLVFRLQRTGRPFEVTLRANTLSLAPYLLGVIPFCGMYIAPMWALALRVIAYRSLHRTSWGAAALGALAVPLLTFGLCFGGYAVVALVGAVAGIGK</sequence>
<dbReference type="Proteomes" id="UP000217343">
    <property type="component" value="Chromosome"/>
</dbReference>
<organism evidence="7 8">
    <name type="scientific">Corallococcus macrosporus DSM 14697</name>
    <dbReference type="NCBI Taxonomy" id="1189310"/>
    <lineage>
        <taxon>Bacteria</taxon>
        <taxon>Pseudomonadati</taxon>
        <taxon>Myxococcota</taxon>
        <taxon>Myxococcia</taxon>
        <taxon>Myxococcales</taxon>
        <taxon>Cystobacterineae</taxon>
        <taxon>Myxococcaceae</taxon>
        <taxon>Corallococcus</taxon>
    </lineage>
</organism>
<protein>
    <recommendedName>
        <fullName evidence="6">Yip1 domain-containing protein</fullName>
    </recommendedName>
</protein>
<evidence type="ECO:0000313" key="8">
    <source>
        <dbReference type="Proteomes" id="UP000217343"/>
    </source>
</evidence>
<feature type="domain" description="Yip1" evidence="6">
    <location>
        <begin position="107"/>
        <end position="275"/>
    </location>
</feature>